<dbReference type="Pfam" id="PF00698">
    <property type="entry name" value="Acyl_transf_1"/>
    <property type="match status" value="1"/>
</dbReference>
<dbReference type="InterPro" id="IPR020807">
    <property type="entry name" value="PKS_DH"/>
</dbReference>
<dbReference type="Gene3D" id="3.90.180.10">
    <property type="entry name" value="Medium-chain alcohol dehydrogenases, catalytic domain"/>
    <property type="match status" value="1"/>
</dbReference>
<dbReference type="SUPFAM" id="SSF51735">
    <property type="entry name" value="NAD(P)-binding Rossmann-fold domains"/>
    <property type="match status" value="2"/>
</dbReference>
<dbReference type="SUPFAM" id="SSF55048">
    <property type="entry name" value="Probable ACP-binding domain of malonyl-CoA ACP transacylase"/>
    <property type="match status" value="1"/>
</dbReference>
<dbReference type="SMART" id="SM00822">
    <property type="entry name" value="PKS_KR"/>
    <property type="match status" value="1"/>
</dbReference>
<dbReference type="InterPro" id="IPR011032">
    <property type="entry name" value="GroES-like_sf"/>
</dbReference>
<dbReference type="PROSITE" id="PS50075">
    <property type="entry name" value="CARRIER"/>
    <property type="match status" value="1"/>
</dbReference>
<dbReference type="GO" id="GO:0016491">
    <property type="term" value="F:oxidoreductase activity"/>
    <property type="evidence" value="ECO:0007669"/>
    <property type="project" value="InterPro"/>
</dbReference>
<evidence type="ECO:0000256" key="2">
    <source>
        <dbReference type="ARBA" id="ARBA00022553"/>
    </source>
</evidence>
<feature type="region of interest" description="C-terminal hotdog fold" evidence="5">
    <location>
        <begin position="1168"/>
        <end position="1326"/>
    </location>
</feature>
<organism evidence="11">
    <name type="scientific">Peltigera membranacea</name>
    <dbReference type="NCBI Taxonomy" id="161997"/>
    <lineage>
        <taxon>Eukaryota</taxon>
        <taxon>Fungi</taxon>
        <taxon>Dikarya</taxon>
        <taxon>Ascomycota</taxon>
        <taxon>Pezizomycotina</taxon>
        <taxon>Lecanoromycetes</taxon>
        <taxon>OSLEUM clade</taxon>
        <taxon>Lecanoromycetidae</taxon>
        <taxon>Peltigerales</taxon>
        <taxon>Peltigerineae</taxon>
        <taxon>Peltigeraceae</taxon>
        <taxon>Peltigera</taxon>
    </lineage>
</organism>
<feature type="active site" description="Proton donor; for dehydratase activity" evidence="5">
    <location>
        <position position="1232"/>
    </location>
</feature>
<dbReference type="InterPro" id="IPR049552">
    <property type="entry name" value="PKS_DH_N"/>
</dbReference>
<evidence type="ECO:0000256" key="1">
    <source>
        <dbReference type="ARBA" id="ARBA00022450"/>
    </source>
</evidence>
<dbReference type="Gene3D" id="3.40.366.10">
    <property type="entry name" value="Malonyl-Coenzyme A Acyl Carrier Protein, domain 2"/>
    <property type="match status" value="1"/>
</dbReference>
<dbReference type="InterPro" id="IPR042104">
    <property type="entry name" value="PKS_dehydratase_sf"/>
</dbReference>
<dbReference type="SMART" id="SM00825">
    <property type="entry name" value="PKS_KS"/>
    <property type="match status" value="1"/>
</dbReference>
<dbReference type="InterPro" id="IPR009081">
    <property type="entry name" value="PP-bd_ACP"/>
</dbReference>
<dbReference type="InterPro" id="IPR049900">
    <property type="entry name" value="PKS_mFAS_DH"/>
</dbReference>
<feature type="active site" description="Proton acceptor; for dehydratase activity" evidence="5">
    <location>
        <position position="1052"/>
    </location>
</feature>
<evidence type="ECO:0000256" key="4">
    <source>
        <dbReference type="ARBA" id="ARBA00023268"/>
    </source>
</evidence>
<dbReference type="InterPro" id="IPR036736">
    <property type="entry name" value="ACP-like_sf"/>
</dbReference>
<feature type="region of interest" description="Disordered" evidence="6">
    <location>
        <begin position="142"/>
        <end position="166"/>
    </location>
</feature>
<dbReference type="Pfam" id="PF23114">
    <property type="entry name" value="NAD-bd_HRPKS_sdrA"/>
    <property type="match status" value="1"/>
</dbReference>
<evidence type="ECO:0000259" key="8">
    <source>
        <dbReference type="PROSITE" id="PS50075"/>
    </source>
</evidence>
<dbReference type="InterPro" id="IPR016039">
    <property type="entry name" value="Thiolase-like"/>
</dbReference>
<dbReference type="SMART" id="SM00827">
    <property type="entry name" value="PKS_AT"/>
    <property type="match status" value="1"/>
</dbReference>
<dbReference type="Gene3D" id="3.40.47.10">
    <property type="match status" value="1"/>
</dbReference>
<evidence type="ECO:0000259" key="10">
    <source>
        <dbReference type="PROSITE" id="PS52019"/>
    </source>
</evidence>
<dbReference type="Pfam" id="PF14765">
    <property type="entry name" value="PS-DH"/>
    <property type="match status" value="1"/>
</dbReference>
<keyword evidence="2" id="KW-0597">Phosphoprotein</keyword>
<keyword evidence="7" id="KW-1133">Transmembrane helix</keyword>
<dbReference type="InterPro" id="IPR020843">
    <property type="entry name" value="ER"/>
</dbReference>
<accession>D5K399</accession>
<feature type="region of interest" description="N-terminal hotdog fold" evidence="5">
    <location>
        <begin position="1020"/>
        <end position="1155"/>
    </location>
</feature>
<name>D5K399_9LECA</name>
<feature type="domain" description="PKS/mFAS DH" evidence="10">
    <location>
        <begin position="1020"/>
        <end position="1326"/>
    </location>
</feature>
<keyword evidence="4" id="KW-0511">Multifunctional enzyme</keyword>
<dbReference type="PROSITE" id="PS52019">
    <property type="entry name" value="PKS_MFAS_DH"/>
    <property type="match status" value="1"/>
</dbReference>
<dbReference type="SMART" id="SM00826">
    <property type="entry name" value="PKS_DH"/>
    <property type="match status" value="1"/>
</dbReference>
<protein>
    <submittedName>
        <fullName evidence="11">Reducing type I polyketide synthase</fullName>
    </submittedName>
</protein>
<dbReference type="InterPro" id="IPR050091">
    <property type="entry name" value="PKS_NRPS_Biosynth_Enz"/>
</dbReference>
<dbReference type="SUPFAM" id="SSF50129">
    <property type="entry name" value="GroES-like"/>
    <property type="match status" value="1"/>
</dbReference>
<sequence length="2463" mass="269132">MDKLTAITAITGFTFPKTETFLGLIIVLFLVVFLHFSLNSSRGSTPVTNDLINAPKNVPSSIDGSSSARMMDDSEITSECSSEDGIFDEPLHANGSRRLSTNRCQAPIAVVGMACRLPGHCNSPQALWDFLARQGIAKNEPPASRFSLSGHFDKHRRPATMKSPGGMFMEDVDPELFDGQFFNISRADCIAMDPQQRQLLEVTYECLESAGITLEAVNEKAIGCLVGANAVDYESIQARDPEDRPASATIGVARAILQLSMTIDTACSGSLVSLDVACRYLDSHQADGMIVAGANMWMNPEHNEEIGMMRATQSASGKCHTFDSKADGYVKAEAINAVFIKRLSDAIRDGDPIRAVIRGTSTNSAGRTPGMASPSSKAQAAAIRTAYANAGITNFNETGYLECHGTGTLAGDPVEVAGAASVFATTRNEGQELIVGSIKSNIGHSEAAAGISGLIKAILAVERGMIPGNPTFLDPNPNIDFYSSRMRASRNTIKWPATVVRRASVNSFGFGGANAHVVLEAAEHSSHVSSYMQKVGSDFFDSDNEDKALEAKPTLLVFSANDEQSLKNNIKSLSAHLINPGVSVDMADLAYTLSERRSCHYQRAFLVTRKSKIPQESITFGKKRSSPPKIGFIFTGQGAQWSQMGLDLVKIFPTAKKVLQRLDDVLQTLPSPPEWSLVGELTESRSAERLRQPEFSQPLVTALQLAILRILSDWDITPEAVVGHSSGEIAAAAAAGLITAEEAIKIAFYRGQAAKKVGPDVLQGMLAVGTSAEEIESYLKSSDSKIQIACYNGPTSLTLSGAVSALEKLRDRLQQDNYFARMLLVDLAYHSDHMMVIGEEYEKMLLENCDPPQKCDKASRAAQINPVRMFSSVTAQLMNDSPIAAYWKRNMVSPVRFSQAAAELLHDQQAPNFLIEIGPSNALSGPIAQIKKQLSGVAADVEYTSALTRGTDAILPLFGVAGRLFLAGGSVNLHRVNQHDLSRTPAVIADLPNYSWNHSTRYWHETMASKDWRFKRFINHDLLGSKMNGIPWSSPVFKKVLKLADMPWLQDHKLGDQVVFPGAGYVAMAVEAVYQMTMMTEWKEQAPVRYRYRLRDLKFSRALVLEDQAESRIMLSLTPVPGSTRSWFEYKVSSLREAVWTENSTGLVRIETDYRDKAAPEGAIEPLRFATPGRSWYKAMADAGYNFGPAFQNHLTVESTTGKRQSRSTVSMEAPASAYGQSFYPLHPACIDGCFQTVSPALWEGDRTTVGAVLVPAVVSSLIITAREKQPAEAISAASAQYLGIGRTDTPRNYSTNCSVYNPQDGSLLLEMKGLKFGELETNENEGMEHTFTRLSWDADVSMLLSAPKPRLNRFLKERRQNPGDFLQGNTLDKAEKTQQESMAQNMIDLIAHKSPTLKVLEINMDPEDMTSLWMQGTSSSQSLIRAACSQYQFASSEPNTLVSAQEKHSPYAPNAGFSLFDLSKAEPVLPDVRFDLIIFKVSKSVSEEALKLAVESVRQSVDDCGLILAIGDENSADSTVLEAALNGIALENIHALDERVYICQPVSSRRGGQHSTRPTIYHISFLEINQKASKILESLRDRKWNVQSCLHPLSEIQTSQTVLVLDELSVSVMDRLDERQWDILQHLVKKECRILWVTSGAQLDVTNPTRAAINGFSRVLHAEEPLLRMITLDVEQQSGDASAIAIDSCLEELIGEPASKQQIDSEFVERHGILHVSRVLPDRALTDLQSDEISRRKTEVVNLHAYKNCIRLRAERLGNIDSIHYGEISPDPLPLRDGCIEVELFAAGLNYKDVVVTMGIVPGNEHTLGGEGAGIVTKISPGITSFEVGQRVVVFDKGTFANRIQTTPGRMHRIPDWMTFEEASTLSAVYLTSIYSLFDLANLVRGQRGLIHSAAGGVGIAAFGMQIYATVGTVEKRQFLKSTFGLSDDHIFSSRTTDFAEQILIATKGMGVDFVLNSLTGELLDESWRIIADGGTMVEIGKKDILDRNSLAMEPFDRNISFRAVDMSHERAPDHLVSRLMSKLFELIEQGHVKPIAPIHRFSYLDIPSAIRFLRAGKHIGKIVISAGSESEVKVPVRLAPQSLNLDSHACYLIVGGLKGLCASLAVYLAKSGAKRLAVMSRSGHEDEKSQGVIKEVQSLGCEIDLLTGDVSVLSDVENAFRQTKARIAGIIQGAMVLRDRTFSSMTVKEYHEALACKIQGTWNLHNAAKNLNLCLDFFTMLSSISGVVGQKGQANYAAGNAFMDSFASYRRRLGQPACSVDLGVIEDVGYIHERDGMQQKLDTSIWTGINERLLRKILFFSICQQHGDPLSSASSTQMITGIPVPQPNDSQLIHDARFASLFTRTGNAGGASGGGGGKDGSGSKEVQALLLLLRSNSADQAARLAATVDVVNKCFMRILRLSEPMDTGRPLSVYGIDSLATVEIRNWLRVELGALVTTLDIMNASSLIALCEKVVDKMTAS</sequence>
<dbReference type="InterPro" id="IPR036291">
    <property type="entry name" value="NAD(P)-bd_dom_sf"/>
</dbReference>
<keyword evidence="7" id="KW-0812">Transmembrane</keyword>
<dbReference type="SUPFAM" id="SSF52151">
    <property type="entry name" value="FabD/lysophospholipase-like"/>
    <property type="match status" value="1"/>
</dbReference>
<dbReference type="InterPro" id="IPR049551">
    <property type="entry name" value="PKS_DH_C"/>
</dbReference>
<feature type="domain" description="Carrier" evidence="8">
    <location>
        <begin position="2384"/>
        <end position="2460"/>
    </location>
</feature>
<dbReference type="CDD" id="cd05195">
    <property type="entry name" value="enoyl_red"/>
    <property type="match status" value="1"/>
</dbReference>
<dbReference type="Pfam" id="PF08240">
    <property type="entry name" value="ADH_N"/>
    <property type="match status" value="1"/>
</dbReference>
<dbReference type="InterPro" id="IPR057326">
    <property type="entry name" value="KR_dom"/>
</dbReference>
<keyword evidence="1" id="KW-0596">Phosphopantetheine</keyword>
<evidence type="ECO:0000256" key="5">
    <source>
        <dbReference type="PROSITE-ProRule" id="PRU01363"/>
    </source>
</evidence>
<dbReference type="InterPro" id="IPR020841">
    <property type="entry name" value="PKS_Beta-ketoAc_synthase_dom"/>
</dbReference>
<dbReference type="InterPro" id="IPR056501">
    <property type="entry name" value="NAD-bd_HRPKS_sdrA"/>
</dbReference>
<dbReference type="InterPro" id="IPR013154">
    <property type="entry name" value="ADH-like_N"/>
</dbReference>
<dbReference type="GO" id="GO:0044550">
    <property type="term" value="P:secondary metabolite biosynthetic process"/>
    <property type="evidence" value="ECO:0007669"/>
    <property type="project" value="TreeGrafter"/>
</dbReference>
<keyword evidence="3" id="KW-0808">Transferase</keyword>
<dbReference type="GO" id="GO:0006633">
    <property type="term" value="P:fatty acid biosynthetic process"/>
    <property type="evidence" value="ECO:0007669"/>
    <property type="project" value="TreeGrafter"/>
</dbReference>
<feature type="domain" description="Ketosynthase family 3 (KS3)" evidence="9">
    <location>
        <begin position="105"/>
        <end position="521"/>
    </location>
</feature>
<dbReference type="Pfam" id="PF00550">
    <property type="entry name" value="PP-binding"/>
    <property type="match status" value="1"/>
</dbReference>
<dbReference type="InterPro" id="IPR032821">
    <property type="entry name" value="PKS_assoc"/>
</dbReference>
<dbReference type="PANTHER" id="PTHR43775:SF18">
    <property type="entry name" value="ENZYME, PUTATIVE (JCVI)-RELATED"/>
    <property type="match status" value="1"/>
</dbReference>
<evidence type="ECO:0000256" key="3">
    <source>
        <dbReference type="ARBA" id="ARBA00022679"/>
    </source>
</evidence>
<dbReference type="InterPro" id="IPR013968">
    <property type="entry name" value="PKS_KR"/>
</dbReference>
<dbReference type="PANTHER" id="PTHR43775">
    <property type="entry name" value="FATTY ACID SYNTHASE"/>
    <property type="match status" value="1"/>
</dbReference>
<dbReference type="Pfam" id="PF00109">
    <property type="entry name" value="ketoacyl-synt"/>
    <property type="match status" value="1"/>
</dbReference>
<evidence type="ECO:0000313" key="11">
    <source>
        <dbReference type="EMBL" id="ADF28668.2"/>
    </source>
</evidence>
<keyword evidence="7" id="KW-0472">Membrane</keyword>
<dbReference type="Pfam" id="PF02801">
    <property type="entry name" value="Ketoacyl-synt_C"/>
    <property type="match status" value="1"/>
</dbReference>
<dbReference type="InterPro" id="IPR014030">
    <property type="entry name" value="Ketoacyl_synth_N"/>
</dbReference>
<dbReference type="SMART" id="SM00829">
    <property type="entry name" value="PKS_ER"/>
    <property type="match status" value="1"/>
</dbReference>
<dbReference type="Pfam" id="PF16197">
    <property type="entry name" value="KAsynt_C_assoc"/>
    <property type="match status" value="1"/>
</dbReference>
<dbReference type="Pfam" id="PF13602">
    <property type="entry name" value="ADH_zinc_N_2"/>
    <property type="match status" value="1"/>
</dbReference>
<dbReference type="InterPro" id="IPR016036">
    <property type="entry name" value="Malonyl_transacylase_ACP-bd"/>
</dbReference>
<feature type="transmembrane region" description="Helical" evidence="7">
    <location>
        <begin position="21"/>
        <end position="38"/>
    </location>
</feature>
<dbReference type="PROSITE" id="PS52004">
    <property type="entry name" value="KS3_2"/>
    <property type="match status" value="1"/>
</dbReference>
<dbReference type="Gene3D" id="3.40.50.720">
    <property type="entry name" value="NAD(P)-binding Rossmann-like Domain"/>
    <property type="match status" value="2"/>
</dbReference>
<dbReference type="GO" id="GO:0004312">
    <property type="term" value="F:fatty acid synthase activity"/>
    <property type="evidence" value="ECO:0007669"/>
    <property type="project" value="TreeGrafter"/>
</dbReference>
<dbReference type="Gene3D" id="1.10.1200.10">
    <property type="entry name" value="ACP-like"/>
    <property type="match status" value="1"/>
</dbReference>
<dbReference type="InterPro" id="IPR001227">
    <property type="entry name" value="Ac_transferase_dom_sf"/>
</dbReference>
<dbReference type="Pfam" id="PF08659">
    <property type="entry name" value="KR"/>
    <property type="match status" value="1"/>
</dbReference>
<dbReference type="SUPFAM" id="SSF53901">
    <property type="entry name" value="Thiolase-like"/>
    <property type="match status" value="1"/>
</dbReference>
<dbReference type="InterPro" id="IPR020806">
    <property type="entry name" value="PKS_PP-bd"/>
</dbReference>
<dbReference type="CDD" id="cd00833">
    <property type="entry name" value="PKS"/>
    <property type="match status" value="1"/>
</dbReference>
<dbReference type="InterPro" id="IPR016035">
    <property type="entry name" value="Acyl_Trfase/lysoPLipase"/>
</dbReference>
<dbReference type="SUPFAM" id="SSF47336">
    <property type="entry name" value="ACP-like"/>
    <property type="match status" value="1"/>
</dbReference>
<dbReference type="InterPro" id="IPR014031">
    <property type="entry name" value="Ketoacyl_synth_C"/>
</dbReference>
<dbReference type="EMBL" id="GU441232">
    <property type="protein sequence ID" value="ADF28668.2"/>
    <property type="molecule type" value="Genomic_DNA"/>
</dbReference>
<dbReference type="Gene3D" id="3.10.129.110">
    <property type="entry name" value="Polyketide synthase dehydratase"/>
    <property type="match status" value="1"/>
</dbReference>
<dbReference type="InterPro" id="IPR014043">
    <property type="entry name" value="Acyl_transferase_dom"/>
</dbReference>
<dbReference type="GO" id="GO:0031177">
    <property type="term" value="F:phosphopantetheine binding"/>
    <property type="evidence" value="ECO:0007669"/>
    <property type="project" value="InterPro"/>
</dbReference>
<dbReference type="SMART" id="SM00823">
    <property type="entry name" value="PKS_PP"/>
    <property type="match status" value="1"/>
</dbReference>
<gene>
    <name evidence="11" type="primary">PKS1</name>
</gene>
<proteinExistence type="predicted"/>
<evidence type="ECO:0000256" key="7">
    <source>
        <dbReference type="SAM" id="Phobius"/>
    </source>
</evidence>
<evidence type="ECO:0000259" key="9">
    <source>
        <dbReference type="PROSITE" id="PS52004"/>
    </source>
</evidence>
<dbReference type="Pfam" id="PF21089">
    <property type="entry name" value="PKS_DH_N"/>
    <property type="match status" value="1"/>
</dbReference>
<evidence type="ECO:0000256" key="6">
    <source>
        <dbReference type="SAM" id="MobiDB-lite"/>
    </source>
</evidence>
<reference evidence="11" key="1">
    <citation type="submission" date="2010-01" db="EMBL/GenBank/DDBJ databases">
        <title>Diversity of type I polyketide synthase genes in the lichen Peltigera membranacea.</title>
        <authorList>
            <person name="Gagunashvili A.N."/>
            <person name="Andresson O.S."/>
        </authorList>
    </citation>
    <scope>NUCLEOTIDE SEQUENCE</scope>
</reference>